<dbReference type="GO" id="GO:0005740">
    <property type="term" value="C:mitochondrial envelope"/>
    <property type="evidence" value="ECO:0007669"/>
    <property type="project" value="InterPro"/>
</dbReference>
<dbReference type="EMBL" id="CAJPEX010000459">
    <property type="protein sequence ID" value="CAG0915818.1"/>
    <property type="molecule type" value="Genomic_DNA"/>
</dbReference>
<evidence type="ECO:0000256" key="1">
    <source>
        <dbReference type="ARBA" id="ARBA00004123"/>
    </source>
</evidence>
<dbReference type="GO" id="GO:0005681">
    <property type="term" value="C:spliceosomal complex"/>
    <property type="evidence" value="ECO:0007669"/>
    <property type="project" value="UniProtKB-KW"/>
</dbReference>
<feature type="region of interest" description="Disordered" evidence="7">
    <location>
        <begin position="79"/>
        <end position="150"/>
    </location>
</feature>
<accession>A0A7R9BK25</accession>
<keyword evidence="5" id="KW-0508">mRNA splicing</keyword>
<evidence type="ECO:0000313" key="9">
    <source>
        <dbReference type="EMBL" id="CAD7275666.1"/>
    </source>
</evidence>
<comment type="subcellular location">
    <subcellularLocation>
        <location evidence="1">Nucleus</location>
    </subcellularLocation>
</comment>
<evidence type="ECO:0000256" key="3">
    <source>
        <dbReference type="ARBA" id="ARBA00022664"/>
    </source>
</evidence>
<dbReference type="Gene3D" id="2.60.11.10">
    <property type="entry name" value="Cytochrome c oxidase, subunit Vb"/>
    <property type="match status" value="1"/>
</dbReference>
<feature type="compositionally biased region" description="Polar residues" evidence="7">
    <location>
        <begin position="79"/>
        <end position="98"/>
    </location>
</feature>
<dbReference type="InterPro" id="IPR023796">
    <property type="entry name" value="Serpin_dom"/>
</dbReference>
<feature type="compositionally biased region" description="Basic and acidic residues" evidence="7">
    <location>
        <begin position="592"/>
        <end position="659"/>
    </location>
</feature>
<dbReference type="SUPFAM" id="SSF57802">
    <property type="entry name" value="Rubredoxin-like"/>
    <property type="match status" value="1"/>
</dbReference>
<dbReference type="GO" id="GO:0045277">
    <property type="term" value="C:respiratory chain complex IV"/>
    <property type="evidence" value="ECO:0007669"/>
    <property type="project" value="InterPro"/>
</dbReference>
<keyword evidence="4" id="KW-0747">Spliceosome</keyword>
<dbReference type="Pfam" id="PF03371">
    <property type="entry name" value="PRP38"/>
    <property type="match status" value="1"/>
</dbReference>
<sequence length="834" mass="95071">MENISTTLEILGKKRWIQSFSTRNPELSKGQGNLIYLSGVYLEGNWVLGFEPRITTQLFFHSANRTRFFRRFHTAASSKTTEGTTLDPSSGTGTTELKTASEDEGQTTSKPDSPVIDTDIQTKDSDDGKEDSERSTLEESPEGYSSNERRKRETEDFYKCFSNHHFDEETYAAMMRKTGRILMGHLDSFPADVVKLEYAKQGLRMYVIIPYTDLEEVEAMLMEETIIREVIGLEYEPKIANFIFPKVKLTSLMDLKSALCRDFFCLLRRSFSPNARFYQSCQLRRFSIVCEEMKMKGATCERVAVLIDDILVQSFHHFLALHALKGSPPQLGLSLFCETVLKERLLVKSMWEPGVPGEDFVGAYPTMPVAEIAPGVQIEQNDFVEEKHLQSKPKLSNVLPFHGNPTTMNLNALILNNIQSSHYFKVDLYSKKTYHEVILEMYHHVKHLEPWEKGSRKTAGQTGMCGGVRGVGAGGIVSTAFCVLYKLYTLKLTRKQLNGLLNYEDAPHVRAMGFMYIRYTQPPADLWTWFEPYLEDEEEVEVRAGGGKPMTIGEIVRNLLTKLDWFSTLFPRIPVPITKDILAKLKEHDEALKEGEEQEKQAEAEVRERQRSRSAQKDESRSRNDDRYDRRDADRNRGRNGDCDWRSKDRESNRPRIDENGVIGTGAGVVIEGHAKKRNVFAVLVLEAGEGMQRMIVRKDRGVGHRISPIMALAFRVTRTLALRRLCTSAVVKADYDLNDPFEHATGREKLVLQAEKEGNPDPFNTKGYIRGKGTKSDPTSIPSFLKRRDAESMHINYIWLEKGVDRRCSCGFWFRLVDAKPLPNCPEFKAIPN</sequence>
<organism evidence="9">
    <name type="scientific">Notodromas monacha</name>
    <dbReference type="NCBI Taxonomy" id="399045"/>
    <lineage>
        <taxon>Eukaryota</taxon>
        <taxon>Metazoa</taxon>
        <taxon>Ecdysozoa</taxon>
        <taxon>Arthropoda</taxon>
        <taxon>Crustacea</taxon>
        <taxon>Oligostraca</taxon>
        <taxon>Ostracoda</taxon>
        <taxon>Podocopa</taxon>
        <taxon>Podocopida</taxon>
        <taxon>Cypridocopina</taxon>
        <taxon>Cypridoidea</taxon>
        <taxon>Cyprididae</taxon>
        <taxon>Notodromas</taxon>
    </lineage>
</organism>
<dbReference type="InterPro" id="IPR005037">
    <property type="entry name" value="PRP38"/>
</dbReference>
<feature type="region of interest" description="Disordered" evidence="7">
    <location>
        <begin position="592"/>
        <end position="661"/>
    </location>
</feature>
<evidence type="ECO:0000256" key="2">
    <source>
        <dbReference type="ARBA" id="ARBA00006164"/>
    </source>
</evidence>
<dbReference type="GO" id="GO:0006123">
    <property type="term" value="P:mitochondrial electron transport, cytochrome c to oxygen"/>
    <property type="evidence" value="ECO:0007669"/>
    <property type="project" value="InterPro"/>
</dbReference>
<dbReference type="EMBL" id="OA882496">
    <property type="protein sequence ID" value="CAD7275666.1"/>
    <property type="molecule type" value="Genomic_DNA"/>
</dbReference>
<dbReference type="GO" id="GO:0006397">
    <property type="term" value="P:mRNA processing"/>
    <property type="evidence" value="ECO:0007669"/>
    <property type="project" value="UniProtKB-KW"/>
</dbReference>
<protein>
    <recommendedName>
        <fullName evidence="8">Serpin domain-containing protein</fullName>
    </recommendedName>
</protein>
<evidence type="ECO:0000256" key="7">
    <source>
        <dbReference type="SAM" id="MobiDB-lite"/>
    </source>
</evidence>
<dbReference type="InterPro" id="IPR042185">
    <property type="entry name" value="Serpin_sf_2"/>
</dbReference>
<dbReference type="AlphaFoldDB" id="A0A7R9BK25"/>
<dbReference type="SUPFAM" id="SSF56574">
    <property type="entry name" value="Serpins"/>
    <property type="match status" value="1"/>
</dbReference>
<dbReference type="Pfam" id="PF00079">
    <property type="entry name" value="Serpin"/>
    <property type="match status" value="1"/>
</dbReference>
<evidence type="ECO:0000256" key="4">
    <source>
        <dbReference type="ARBA" id="ARBA00022728"/>
    </source>
</evidence>
<comment type="similarity">
    <text evidence="2">Belongs to the PRP38 family.</text>
</comment>
<evidence type="ECO:0000259" key="8">
    <source>
        <dbReference type="Pfam" id="PF00079"/>
    </source>
</evidence>
<keyword evidence="3" id="KW-0507">mRNA processing</keyword>
<evidence type="ECO:0000256" key="6">
    <source>
        <dbReference type="ARBA" id="ARBA00023242"/>
    </source>
</evidence>
<keyword evidence="10" id="KW-1185">Reference proteome</keyword>
<dbReference type="Proteomes" id="UP000678499">
    <property type="component" value="Unassembled WGS sequence"/>
</dbReference>
<dbReference type="GO" id="GO:0008380">
    <property type="term" value="P:RNA splicing"/>
    <property type="evidence" value="ECO:0007669"/>
    <property type="project" value="UniProtKB-KW"/>
</dbReference>
<dbReference type="InterPro" id="IPR036972">
    <property type="entry name" value="Cyt_c_oxidase_su5b_sf"/>
</dbReference>
<reference evidence="9" key="1">
    <citation type="submission" date="2020-11" db="EMBL/GenBank/DDBJ databases">
        <authorList>
            <person name="Tran Van P."/>
        </authorList>
    </citation>
    <scope>NUCLEOTIDE SEQUENCE</scope>
</reference>
<dbReference type="PANTHER" id="PTHR23142">
    <property type="entry name" value="PRE-MRNA-SPLICING FACTOR 38A-RELATED"/>
    <property type="match status" value="1"/>
</dbReference>
<keyword evidence="6" id="KW-0539">Nucleus</keyword>
<dbReference type="InterPro" id="IPR036186">
    <property type="entry name" value="Serpin_sf"/>
</dbReference>
<feature type="region of interest" description="Disordered" evidence="7">
    <location>
        <begin position="757"/>
        <end position="783"/>
    </location>
</feature>
<gene>
    <name evidence="9" type="ORF">NMOB1V02_LOCUS3455</name>
</gene>
<proteinExistence type="inferred from homology"/>
<name>A0A7R9BK25_9CRUS</name>
<feature type="domain" description="Serpin" evidence="8">
    <location>
        <begin position="168"/>
        <end position="260"/>
    </location>
</feature>
<dbReference type="Gene3D" id="2.30.39.10">
    <property type="entry name" value="Alpha-1-antitrypsin, domain 1"/>
    <property type="match status" value="1"/>
</dbReference>
<feature type="compositionally biased region" description="Basic and acidic residues" evidence="7">
    <location>
        <begin position="120"/>
        <end position="137"/>
    </location>
</feature>
<evidence type="ECO:0000256" key="5">
    <source>
        <dbReference type="ARBA" id="ARBA00023187"/>
    </source>
</evidence>
<evidence type="ECO:0000313" key="10">
    <source>
        <dbReference type="Proteomes" id="UP000678499"/>
    </source>
</evidence>
<dbReference type="OrthoDB" id="3881at2759"/>